<reference evidence="1 2" key="1">
    <citation type="submission" date="2016-07" db="EMBL/GenBank/DDBJ databases">
        <title>Genome of Pelobium manganitolerans.</title>
        <authorList>
            <person name="Wu S."/>
            <person name="Wang G."/>
        </authorList>
    </citation>
    <scope>NUCLEOTIDE SEQUENCE [LARGE SCALE GENOMIC DNA]</scope>
    <source>
        <strain evidence="1 2">YS-25</strain>
    </source>
</reference>
<evidence type="ECO:0000313" key="2">
    <source>
        <dbReference type="Proteomes" id="UP000283433"/>
    </source>
</evidence>
<proteinExistence type="predicted"/>
<protein>
    <recommendedName>
        <fullName evidence="3">Cysteine-rich CWC family protein</fullName>
    </recommendedName>
</protein>
<organism evidence="1 2">
    <name type="scientific">Pelobium manganitolerans</name>
    <dbReference type="NCBI Taxonomy" id="1842495"/>
    <lineage>
        <taxon>Bacteria</taxon>
        <taxon>Pseudomonadati</taxon>
        <taxon>Bacteroidota</taxon>
        <taxon>Sphingobacteriia</taxon>
        <taxon>Sphingobacteriales</taxon>
        <taxon>Sphingobacteriaceae</taxon>
        <taxon>Pelobium</taxon>
    </lineage>
</organism>
<dbReference type="OrthoDB" id="9800168at2"/>
<evidence type="ECO:0000313" key="1">
    <source>
        <dbReference type="EMBL" id="RKD18725.1"/>
    </source>
</evidence>
<dbReference type="EMBL" id="MBTA01000004">
    <property type="protein sequence ID" value="RKD18725.1"/>
    <property type="molecule type" value="Genomic_DNA"/>
</dbReference>
<dbReference type="AlphaFoldDB" id="A0A419SA84"/>
<evidence type="ECO:0008006" key="3">
    <source>
        <dbReference type="Google" id="ProtNLM"/>
    </source>
</evidence>
<comment type="caution">
    <text evidence="1">The sequence shown here is derived from an EMBL/GenBank/DDBJ whole genome shotgun (WGS) entry which is preliminary data.</text>
</comment>
<keyword evidence="2" id="KW-1185">Reference proteome</keyword>
<gene>
    <name evidence="1" type="ORF">BCY91_15240</name>
</gene>
<dbReference type="InterPro" id="IPR032720">
    <property type="entry name" value="Cys_rich_CWC"/>
</dbReference>
<dbReference type="Pfam" id="PF14375">
    <property type="entry name" value="Cys_rich_CWC"/>
    <property type="match status" value="1"/>
</dbReference>
<dbReference type="Proteomes" id="UP000283433">
    <property type="component" value="Unassembled WGS sequence"/>
</dbReference>
<accession>A0A419SA84</accession>
<sequence length="72" mass="8465">MGQGKYTKHEIIICERCHSKIECKANNYTQCQCSTVTLDLNEVQYVSEHFDGCLCAKCLTELKEEYRRLWLD</sequence>
<name>A0A419SA84_9SPHI</name>